<dbReference type="CDD" id="cd00515">
    <property type="entry name" value="HAM1"/>
    <property type="match status" value="1"/>
</dbReference>
<dbReference type="Pfam" id="PF01725">
    <property type="entry name" value="Ham1p_like"/>
    <property type="match status" value="1"/>
</dbReference>
<evidence type="ECO:0000256" key="3">
    <source>
        <dbReference type="ARBA" id="ARBA00011738"/>
    </source>
</evidence>
<evidence type="ECO:0000256" key="12">
    <source>
        <dbReference type="ARBA" id="ARBA00071289"/>
    </source>
</evidence>
<evidence type="ECO:0000256" key="2">
    <source>
        <dbReference type="ARBA" id="ARBA00008023"/>
    </source>
</evidence>
<comment type="similarity">
    <text evidence="2">Belongs to the HAM1 NTPase family.</text>
</comment>
<keyword evidence="7" id="KW-0460">Magnesium</keyword>
<dbReference type="GO" id="GO:0035870">
    <property type="term" value="F:dITP diphosphatase activity"/>
    <property type="evidence" value="ECO:0007669"/>
    <property type="project" value="UniProtKB-ARBA"/>
</dbReference>
<dbReference type="InterPro" id="IPR002637">
    <property type="entry name" value="RdgB/HAM1"/>
</dbReference>
<dbReference type="PANTHER" id="PTHR11067">
    <property type="entry name" value="INOSINE TRIPHOSPHATE PYROPHOSPHATASE/HAM1 PROTEIN"/>
    <property type="match status" value="1"/>
</dbReference>
<dbReference type="EMBL" id="CAFBMR010000122">
    <property type="protein sequence ID" value="CAB4929204.1"/>
    <property type="molecule type" value="Genomic_DNA"/>
</dbReference>
<evidence type="ECO:0000256" key="1">
    <source>
        <dbReference type="ARBA" id="ARBA00001946"/>
    </source>
</evidence>
<dbReference type="InterPro" id="IPR029001">
    <property type="entry name" value="ITPase-like_fam"/>
</dbReference>
<accession>A0A6J7IFV7</accession>
<dbReference type="GO" id="GO:0036222">
    <property type="term" value="F:XTP diphosphatase activity"/>
    <property type="evidence" value="ECO:0007669"/>
    <property type="project" value="UniProtKB-ARBA"/>
</dbReference>
<dbReference type="HAMAP" id="MF_01405">
    <property type="entry name" value="Non_canon_purine_NTPase"/>
    <property type="match status" value="1"/>
</dbReference>
<comment type="catalytic activity">
    <reaction evidence="10">
        <text>XTP + H2O = XMP + diphosphate + H(+)</text>
        <dbReference type="Rhea" id="RHEA:28610"/>
        <dbReference type="ChEBI" id="CHEBI:15377"/>
        <dbReference type="ChEBI" id="CHEBI:15378"/>
        <dbReference type="ChEBI" id="CHEBI:33019"/>
        <dbReference type="ChEBI" id="CHEBI:57464"/>
        <dbReference type="ChEBI" id="CHEBI:61314"/>
        <dbReference type="EC" id="3.6.1.66"/>
    </reaction>
</comment>
<sequence>MSRRIVLATRNDHKVAEMSRILAEAGCAIELVGLSAFPDAPEPAETGTTFSENALIKARSAATASGLPALADDSGICVDALHGMPGVLSARWSGRHGDDAANVMLLLGQLADVPDQRRGAEFVCAVAFVDDDREHIVEAGMTGFLTRETRGSGGFGYDPIFIADGQSVTNAELSPEQKDAISHRGKAIRQIAPFLG</sequence>
<comment type="catalytic activity">
    <reaction evidence="9">
        <text>dITP + H2O = dIMP + diphosphate + H(+)</text>
        <dbReference type="Rhea" id="RHEA:28342"/>
        <dbReference type="ChEBI" id="CHEBI:15377"/>
        <dbReference type="ChEBI" id="CHEBI:15378"/>
        <dbReference type="ChEBI" id="CHEBI:33019"/>
        <dbReference type="ChEBI" id="CHEBI:61194"/>
        <dbReference type="ChEBI" id="CHEBI:61382"/>
        <dbReference type="EC" id="3.6.1.66"/>
    </reaction>
</comment>
<keyword evidence="4" id="KW-0479">Metal-binding</keyword>
<evidence type="ECO:0000256" key="7">
    <source>
        <dbReference type="ARBA" id="ARBA00022842"/>
    </source>
</evidence>
<evidence type="ECO:0000256" key="9">
    <source>
        <dbReference type="ARBA" id="ARBA00051875"/>
    </source>
</evidence>
<proteinExistence type="inferred from homology"/>
<evidence type="ECO:0000256" key="4">
    <source>
        <dbReference type="ARBA" id="ARBA00022723"/>
    </source>
</evidence>
<dbReference type="GO" id="GO:0009117">
    <property type="term" value="P:nucleotide metabolic process"/>
    <property type="evidence" value="ECO:0007669"/>
    <property type="project" value="UniProtKB-KW"/>
</dbReference>
<dbReference type="GO" id="GO:0017111">
    <property type="term" value="F:ribonucleoside triphosphate phosphatase activity"/>
    <property type="evidence" value="ECO:0007669"/>
    <property type="project" value="InterPro"/>
</dbReference>
<organism evidence="17">
    <name type="scientific">freshwater metagenome</name>
    <dbReference type="NCBI Taxonomy" id="449393"/>
    <lineage>
        <taxon>unclassified sequences</taxon>
        <taxon>metagenomes</taxon>
        <taxon>ecological metagenomes</taxon>
    </lineage>
</organism>
<dbReference type="GO" id="GO:0000166">
    <property type="term" value="F:nucleotide binding"/>
    <property type="evidence" value="ECO:0007669"/>
    <property type="project" value="UniProtKB-KW"/>
</dbReference>
<evidence type="ECO:0000256" key="16">
    <source>
        <dbReference type="ARBA" id="ARBA00083635"/>
    </source>
</evidence>
<comment type="cofactor">
    <cofactor evidence="1">
        <name>Mg(2+)</name>
        <dbReference type="ChEBI" id="CHEBI:18420"/>
    </cofactor>
</comment>
<evidence type="ECO:0000256" key="8">
    <source>
        <dbReference type="ARBA" id="ARBA00023080"/>
    </source>
</evidence>
<evidence type="ECO:0000256" key="10">
    <source>
        <dbReference type="ARBA" id="ARBA00052017"/>
    </source>
</evidence>
<dbReference type="GO" id="GO:0009146">
    <property type="term" value="P:purine nucleoside triphosphate catabolic process"/>
    <property type="evidence" value="ECO:0007669"/>
    <property type="project" value="UniProtKB-ARBA"/>
</dbReference>
<dbReference type="AlphaFoldDB" id="A0A6J7IFV7"/>
<dbReference type="PANTHER" id="PTHR11067:SF9">
    <property type="entry name" value="INOSINE TRIPHOSPHATE PYROPHOSPHATASE"/>
    <property type="match status" value="1"/>
</dbReference>
<dbReference type="GO" id="GO:0005829">
    <property type="term" value="C:cytosol"/>
    <property type="evidence" value="ECO:0007669"/>
    <property type="project" value="TreeGrafter"/>
</dbReference>
<dbReference type="Gene3D" id="3.90.950.10">
    <property type="match status" value="1"/>
</dbReference>
<gene>
    <name evidence="17" type="ORF">UFOPK3610_01842</name>
</gene>
<protein>
    <recommendedName>
        <fullName evidence="12">dITP/XTP pyrophosphatase</fullName>
        <ecNumber evidence="11">3.6.1.66</ecNumber>
    </recommendedName>
    <alternativeName>
        <fullName evidence="13">Non-canonical purine NTP pyrophosphatase</fullName>
    </alternativeName>
    <alternativeName>
        <fullName evidence="14">Non-standard purine NTP pyrophosphatase</fullName>
    </alternativeName>
    <alternativeName>
        <fullName evidence="16">Nucleoside-triphosphate diphosphatase</fullName>
    </alternativeName>
    <alternativeName>
        <fullName evidence="15">Nucleoside-triphosphate pyrophosphatase</fullName>
    </alternativeName>
</protein>
<dbReference type="NCBIfam" id="TIGR00042">
    <property type="entry name" value="RdgB/HAM1 family non-canonical purine NTP pyrophosphatase"/>
    <property type="match status" value="1"/>
</dbReference>
<comment type="subunit">
    <text evidence="3">Homodimer.</text>
</comment>
<dbReference type="InterPro" id="IPR020922">
    <property type="entry name" value="dITP/XTP_pyrophosphatase"/>
</dbReference>
<dbReference type="EC" id="3.6.1.66" evidence="11"/>
<evidence type="ECO:0000313" key="17">
    <source>
        <dbReference type="EMBL" id="CAB4929204.1"/>
    </source>
</evidence>
<evidence type="ECO:0000256" key="5">
    <source>
        <dbReference type="ARBA" id="ARBA00022741"/>
    </source>
</evidence>
<reference evidence="17" key="1">
    <citation type="submission" date="2020-05" db="EMBL/GenBank/DDBJ databases">
        <authorList>
            <person name="Chiriac C."/>
            <person name="Salcher M."/>
            <person name="Ghai R."/>
            <person name="Kavagutti S V."/>
        </authorList>
    </citation>
    <scope>NUCLEOTIDE SEQUENCE</scope>
</reference>
<evidence type="ECO:0000256" key="11">
    <source>
        <dbReference type="ARBA" id="ARBA00066468"/>
    </source>
</evidence>
<dbReference type="GO" id="GO:0036220">
    <property type="term" value="F:ITP diphosphatase activity"/>
    <property type="evidence" value="ECO:0007669"/>
    <property type="project" value="UniProtKB-EC"/>
</dbReference>
<name>A0A6J7IFV7_9ZZZZ</name>
<evidence type="ECO:0000256" key="15">
    <source>
        <dbReference type="ARBA" id="ARBA00083186"/>
    </source>
</evidence>
<keyword evidence="6" id="KW-0378">Hydrolase</keyword>
<evidence type="ECO:0000256" key="14">
    <source>
        <dbReference type="ARBA" id="ARBA00078805"/>
    </source>
</evidence>
<dbReference type="SUPFAM" id="SSF52972">
    <property type="entry name" value="ITPase-like"/>
    <property type="match status" value="1"/>
</dbReference>
<evidence type="ECO:0000256" key="13">
    <source>
        <dbReference type="ARBA" id="ARBA00075987"/>
    </source>
</evidence>
<dbReference type="FunFam" id="3.90.950.10:FF:000001">
    <property type="entry name" value="dITP/XTP pyrophosphatase"/>
    <property type="match status" value="1"/>
</dbReference>
<keyword evidence="5" id="KW-0547">Nucleotide-binding</keyword>
<evidence type="ECO:0000256" key="6">
    <source>
        <dbReference type="ARBA" id="ARBA00022801"/>
    </source>
</evidence>
<dbReference type="GO" id="GO:0046872">
    <property type="term" value="F:metal ion binding"/>
    <property type="evidence" value="ECO:0007669"/>
    <property type="project" value="UniProtKB-KW"/>
</dbReference>
<keyword evidence="8" id="KW-0546">Nucleotide metabolism</keyword>